<feature type="binding site" evidence="4">
    <location>
        <position position="7"/>
    </location>
    <ligand>
        <name>3-amino-2-oxopropyl phosphate</name>
        <dbReference type="ChEBI" id="CHEBI:57279"/>
    </ligand>
</feature>
<comment type="similarity">
    <text evidence="4">Belongs to the PNP synthase family.</text>
</comment>
<dbReference type="PANTHER" id="PTHR30456">
    <property type="entry name" value="PYRIDOXINE 5'-PHOSPHATE SYNTHASE"/>
    <property type="match status" value="1"/>
</dbReference>
<feature type="active site" description="Proton acceptor" evidence="4">
    <location>
        <position position="70"/>
    </location>
</feature>
<sequence>MTKLSVNINKIATLRNARGGNVPNLLTVAKDIEEFGAQGITIHPRPDERHIRYADARDLKNIVTTEYNIEGNPNQKFIELVLAIKPTQVTLVPDAEDAITSNAGWDTIKHQDFLKEVIQTFKSNNIRTSIFVDPISTIIEHAAKTGTDRIELYTESYAHNYSLATTAEEKEAAIAPFTKAALTANTLGLGINAGHDLSLDNIRYFKENVPNLLEVSIGHALICEALYLGLDNVINMYLHKLK</sequence>
<evidence type="ECO:0000313" key="7">
    <source>
        <dbReference type="Proteomes" id="UP000030786"/>
    </source>
</evidence>
<evidence type="ECO:0000256" key="2">
    <source>
        <dbReference type="ARBA" id="ARBA00022679"/>
    </source>
</evidence>
<dbReference type="FunFam" id="3.20.20.70:FF:000150">
    <property type="entry name" value="Pyridoxine 5'-phosphate synthase"/>
    <property type="match status" value="1"/>
</dbReference>
<evidence type="ECO:0000256" key="1">
    <source>
        <dbReference type="ARBA" id="ARBA00022490"/>
    </source>
</evidence>
<dbReference type="KEGG" id="cbat:M666_07990"/>
<keyword evidence="1 4" id="KW-0963">Cytoplasm</keyword>
<protein>
    <recommendedName>
        <fullName evidence="4 5">Pyridoxine 5'-phosphate synthase</fullName>
        <shortName evidence="4">PNP synthase</shortName>
        <ecNumber evidence="4 5">2.6.99.2</ecNumber>
    </recommendedName>
</protein>
<feature type="binding site" evidence="4">
    <location>
        <begin position="218"/>
        <end position="219"/>
    </location>
    <ligand>
        <name>3-amino-2-oxopropyl phosphate</name>
        <dbReference type="ChEBI" id="CHEBI:57279"/>
    </ligand>
</feature>
<dbReference type="NCBIfam" id="TIGR00559">
    <property type="entry name" value="pdxJ"/>
    <property type="match status" value="1"/>
</dbReference>
<name>A0AAU8RFW4_9FLAO</name>
<dbReference type="Gene3D" id="3.20.20.70">
    <property type="entry name" value="Aldolase class I"/>
    <property type="match status" value="1"/>
</dbReference>
<accession>A0AAU8RFW4</accession>
<dbReference type="NCBIfam" id="NF003626">
    <property type="entry name" value="PRK05265.1-4"/>
    <property type="match status" value="1"/>
</dbReference>
<evidence type="ECO:0000313" key="6">
    <source>
        <dbReference type="EMBL" id="AIZ41518.1"/>
    </source>
</evidence>
<comment type="subcellular location">
    <subcellularLocation>
        <location evidence="4">Cytoplasm</location>
    </subcellularLocation>
</comment>
<feature type="binding site" evidence="4">
    <location>
        <position position="45"/>
    </location>
    <ligand>
        <name>1-deoxy-D-xylulose 5-phosphate</name>
        <dbReference type="ChEBI" id="CHEBI:57792"/>
    </ligand>
</feature>
<keyword evidence="3 4" id="KW-0664">Pyridoxine biosynthesis</keyword>
<comment type="catalytic activity">
    <reaction evidence="4">
        <text>3-amino-2-oxopropyl phosphate + 1-deoxy-D-xylulose 5-phosphate = pyridoxine 5'-phosphate + phosphate + 2 H2O + H(+)</text>
        <dbReference type="Rhea" id="RHEA:15265"/>
        <dbReference type="ChEBI" id="CHEBI:15377"/>
        <dbReference type="ChEBI" id="CHEBI:15378"/>
        <dbReference type="ChEBI" id="CHEBI:43474"/>
        <dbReference type="ChEBI" id="CHEBI:57279"/>
        <dbReference type="ChEBI" id="CHEBI:57792"/>
        <dbReference type="ChEBI" id="CHEBI:58589"/>
        <dbReference type="EC" id="2.6.99.2"/>
    </reaction>
</comment>
<evidence type="ECO:0000256" key="5">
    <source>
        <dbReference type="NCBIfam" id="TIGR00559"/>
    </source>
</evidence>
<reference evidence="6 7" key="1">
    <citation type="journal article" date="2014" name="Environ. Microbiol.">
        <title>Contrasting genomic patterns and infection strategies of two co-existing Bacteroidetes podovirus genera.</title>
        <authorList>
            <person name="Holmfeldt K."/>
            <person name="Howard-Varona C."/>
            <person name="Solonenko N."/>
            <person name="Sullivan M.B."/>
        </authorList>
    </citation>
    <scope>NUCLEOTIDE SEQUENCE [LARGE SCALE GENOMIC DNA]</scope>
    <source>
        <strain evidence="6 7">18</strain>
    </source>
</reference>
<feature type="binding site" evidence="4">
    <location>
        <position position="100"/>
    </location>
    <ligand>
        <name>1-deoxy-D-xylulose 5-phosphate</name>
        <dbReference type="ChEBI" id="CHEBI:57792"/>
    </ligand>
</feature>
<dbReference type="Pfam" id="PF03740">
    <property type="entry name" value="PdxJ"/>
    <property type="match status" value="1"/>
</dbReference>
<dbReference type="GO" id="GO:0008615">
    <property type="term" value="P:pyridoxine biosynthetic process"/>
    <property type="evidence" value="ECO:0007669"/>
    <property type="project" value="UniProtKB-UniRule"/>
</dbReference>
<comment type="subunit">
    <text evidence="4">Homooctamer; tetramer of dimers.</text>
</comment>
<feature type="active site" description="Proton acceptor" evidence="4">
    <location>
        <position position="43"/>
    </location>
</feature>
<dbReference type="InterPro" id="IPR004569">
    <property type="entry name" value="PyrdxlP_synth_PdxJ"/>
</dbReference>
<dbReference type="NCBIfam" id="NF003625">
    <property type="entry name" value="PRK05265.1-3"/>
    <property type="match status" value="1"/>
</dbReference>
<dbReference type="GeneID" id="78060674"/>
<dbReference type="InterPro" id="IPR036130">
    <property type="entry name" value="Pyridoxine-5'_phos_synth"/>
</dbReference>
<feature type="binding site" evidence="4">
    <location>
        <position position="50"/>
    </location>
    <ligand>
        <name>1-deoxy-D-xylulose 5-phosphate</name>
        <dbReference type="ChEBI" id="CHEBI:57792"/>
    </ligand>
</feature>
<comment type="pathway">
    <text evidence="4">Cofactor biosynthesis; pyridoxine 5'-phosphate biosynthesis; pyridoxine 5'-phosphate from D-erythrose 4-phosphate: step 5/5.</text>
</comment>
<dbReference type="Proteomes" id="UP000030786">
    <property type="component" value="Chromosome"/>
</dbReference>
<proteinExistence type="inferred from homology"/>
<feature type="active site" description="Proton donor" evidence="4">
    <location>
        <position position="195"/>
    </location>
</feature>
<dbReference type="AlphaFoldDB" id="A0AAU8RFW4"/>
<dbReference type="EMBL" id="CP009976">
    <property type="protein sequence ID" value="AIZ41518.1"/>
    <property type="molecule type" value="Genomic_DNA"/>
</dbReference>
<dbReference type="InterPro" id="IPR013785">
    <property type="entry name" value="Aldolase_TIM"/>
</dbReference>
<feature type="site" description="Transition state stabilizer" evidence="4">
    <location>
        <position position="151"/>
    </location>
</feature>
<dbReference type="HAMAP" id="MF_00279">
    <property type="entry name" value="PdxJ"/>
    <property type="match status" value="1"/>
</dbReference>
<dbReference type="GO" id="GO:0005829">
    <property type="term" value="C:cytosol"/>
    <property type="evidence" value="ECO:0007669"/>
    <property type="project" value="TreeGrafter"/>
</dbReference>
<dbReference type="SUPFAM" id="SSF63892">
    <property type="entry name" value="Pyridoxine 5'-phosphate synthase"/>
    <property type="match status" value="1"/>
</dbReference>
<comment type="caution">
    <text evidence="4">Lacks conserved residue(s) required for the propagation of feature annotation.</text>
</comment>
<organism evidence="6 7">
    <name type="scientific">Cellulophaga baltica 18</name>
    <dbReference type="NCBI Taxonomy" id="1348584"/>
    <lineage>
        <taxon>Bacteria</taxon>
        <taxon>Pseudomonadati</taxon>
        <taxon>Bacteroidota</taxon>
        <taxon>Flavobacteriia</taxon>
        <taxon>Flavobacteriales</taxon>
        <taxon>Flavobacteriaceae</taxon>
        <taxon>Cellulophaga</taxon>
    </lineage>
</organism>
<comment type="function">
    <text evidence="4">Catalyzes the complicated ring closure reaction between the two acyclic compounds 1-deoxy-D-xylulose-5-phosphate (DXP) and 3-amino-2-oxopropyl phosphate (1-amino-acetone-3-phosphate or AAP) to form pyridoxine 5'-phosphate (PNP) and inorganic phosphate.</text>
</comment>
<dbReference type="RefSeq" id="WP_029447102.1">
    <property type="nucleotide sequence ID" value="NZ_CP009976.1"/>
</dbReference>
<dbReference type="EC" id="2.6.99.2" evidence="4 5"/>
<evidence type="ECO:0000256" key="3">
    <source>
        <dbReference type="ARBA" id="ARBA00023096"/>
    </source>
</evidence>
<feature type="binding site" evidence="4">
    <location>
        <position position="18"/>
    </location>
    <ligand>
        <name>3-amino-2-oxopropyl phosphate</name>
        <dbReference type="ChEBI" id="CHEBI:57279"/>
    </ligand>
</feature>
<feature type="binding site" evidence="4">
    <location>
        <position position="196"/>
    </location>
    <ligand>
        <name>3-amino-2-oxopropyl phosphate</name>
        <dbReference type="ChEBI" id="CHEBI:57279"/>
    </ligand>
</feature>
<keyword evidence="2 4" id="KW-0808">Transferase</keyword>
<dbReference type="CDD" id="cd00003">
    <property type="entry name" value="PNPsynthase"/>
    <property type="match status" value="1"/>
</dbReference>
<dbReference type="PANTHER" id="PTHR30456:SF0">
    <property type="entry name" value="PYRIDOXINE 5'-PHOSPHATE SYNTHASE"/>
    <property type="match status" value="1"/>
</dbReference>
<gene>
    <name evidence="4" type="primary">pdxJ</name>
    <name evidence="6" type="ORF">M666_07990</name>
</gene>
<dbReference type="GO" id="GO:0033856">
    <property type="term" value="F:pyridoxine 5'-phosphate synthase activity"/>
    <property type="evidence" value="ECO:0007669"/>
    <property type="project" value="UniProtKB-UniRule"/>
</dbReference>
<evidence type="ECO:0000256" key="4">
    <source>
        <dbReference type="HAMAP-Rule" id="MF_00279"/>
    </source>
</evidence>